<evidence type="ECO:0000313" key="4">
    <source>
        <dbReference type="Proteomes" id="UP001153636"/>
    </source>
</evidence>
<dbReference type="PANTHER" id="PTHR12243:SF69">
    <property type="entry name" value="SI:CH73-59F11.3"/>
    <property type="match status" value="1"/>
</dbReference>
<dbReference type="GO" id="GO:0005634">
    <property type="term" value="C:nucleus"/>
    <property type="evidence" value="ECO:0007669"/>
    <property type="project" value="TreeGrafter"/>
</dbReference>
<feature type="compositionally biased region" description="Acidic residues" evidence="1">
    <location>
        <begin position="172"/>
        <end position="181"/>
    </location>
</feature>
<dbReference type="PROSITE" id="PS51029">
    <property type="entry name" value="MADF"/>
    <property type="match status" value="1"/>
</dbReference>
<organism evidence="3 4">
    <name type="scientific">Psylliodes chrysocephalus</name>
    <dbReference type="NCBI Taxonomy" id="3402493"/>
    <lineage>
        <taxon>Eukaryota</taxon>
        <taxon>Metazoa</taxon>
        <taxon>Ecdysozoa</taxon>
        <taxon>Arthropoda</taxon>
        <taxon>Hexapoda</taxon>
        <taxon>Insecta</taxon>
        <taxon>Pterygota</taxon>
        <taxon>Neoptera</taxon>
        <taxon>Endopterygota</taxon>
        <taxon>Coleoptera</taxon>
        <taxon>Polyphaga</taxon>
        <taxon>Cucujiformia</taxon>
        <taxon>Chrysomeloidea</taxon>
        <taxon>Chrysomelidae</taxon>
        <taxon>Galerucinae</taxon>
        <taxon>Alticini</taxon>
        <taxon>Psylliodes</taxon>
    </lineage>
</organism>
<accession>A0A9P0CHD1</accession>
<dbReference type="GO" id="GO:0005667">
    <property type="term" value="C:transcription regulator complex"/>
    <property type="evidence" value="ECO:0007669"/>
    <property type="project" value="TreeGrafter"/>
</dbReference>
<proteinExistence type="predicted"/>
<evidence type="ECO:0000313" key="3">
    <source>
        <dbReference type="EMBL" id="CAH1102269.1"/>
    </source>
</evidence>
<dbReference type="InterPro" id="IPR039353">
    <property type="entry name" value="TF_Adf1"/>
</dbReference>
<protein>
    <recommendedName>
        <fullName evidence="2">MADF domain-containing protein</fullName>
    </recommendedName>
</protein>
<evidence type="ECO:0000256" key="1">
    <source>
        <dbReference type="SAM" id="MobiDB-lite"/>
    </source>
</evidence>
<dbReference type="OrthoDB" id="5984255at2759"/>
<dbReference type="InterPro" id="IPR006578">
    <property type="entry name" value="MADF-dom"/>
</dbReference>
<dbReference type="SMART" id="SM00595">
    <property type="entry name" value="MADF"/>
    <property type="match status" value="1"/>
</dbReference>
<dbReference type="AlphaFoldDB" id="A0A9P0CHD1"/>
<feature type="domain" description="MADF" evidence="2">
    <location>
        <begin position="31"/>
        <end position="134"/>
    </location>
</feature>
<reference evidence="3" key="1">
    <citation type="submission" date="2022-01" db="EMBL/GenBank/DDBJ databases">
        <authorList>
            <person name="King R."/>
        </authorList>
    </citation>
    <scope>NUCLEOTIDE SEQUENCE</scope>
</reference>
<dbReference type="EMBL" id="OV651824">
    <property type="protein sequence ID" value="CAH1102269.1"/>
    <property type="molecule type" value="Genomic_DNA"/>
</dbReference>
<dbReference type="Proteomes" id="UP001153636">
    <property type="component" value="Chromosome 12"/>
</dbReference>
<dbReference type="Pfam" id="PF10545">
    <property type="entry name" value="MADF_DNA_bdg"/>
    <property type="match status" value="1"/>
</dbReference>
<sequence>MDKLAKISGLYLRNFFSLSLDANNSEACLERFKSLTRSSNSFWEKHFGSFDIPSKSASFCDELGPSMSCSKGLDIFLGTEESGNIAKSKWKNLKDQFRRETQKIPVLKSGSKAIPTKSKWQYFESMQFLRDYTTPAPTQGNLNDTRHSQVNETQQDASENTDDEIEHSTSNDESDADVTMN</sequence>
<dbReference type="GO" id="GO:0006357">
    <property type="term" value="P:regulation of transcription by RNA polymerase II"/>
    <property type="evidence" value="ECO:0007669"/>
    <property type="project" value="TreeGrafter"/>
</dbReference>
<keyword evidence="4" id="KW-1185">Reference proteome</keyword>
<dbReference type="PANTHER" id="PTHR12243">
    <property type="entry name" value="MADF DOMAIN TRANSCRIPTION FACTOR"/>
    <property type="match status" value="1"/>
</dbReference>
<gene>
    <name evidence="3" type="ORF">PSYICH_LOCUS3226</name>
</gene>
<feature type="region of interest" description="Disordered" evidence="1">
    <location>
        <begin position="133"/>
        <end position="181"/>
    </location>
</feature>
<name>A0A9P0CHD1_9CUCU</name>
<evidence type="ECO:0000259" key="2">
    <source>
        <dbReference type="PROSITE" id="PS51029"/>
    </source>
</evidence>